<keyword evidence="2" id="KW-1185">Reference proteome</keyword>
<sequence length="71" mass="7966">MLAERGSATSVVSQTISRTRISVLTRNPGQDQIRSTQKHACRAGKYDISCQSNYFRNTDLCTNEESKPRSD</sequence>
<dbReference type="EMBL" id="JARK01000329">
    <property type="protein sequence ID" value="EYC38262.1"/>
    <property type="molecule type" value="Genomic_DNA"/>
</dbReference>
<dbReference type="Proteomes" id="UP000024635">
    <property type="component" value="Unassembled WGS sequence"/>
</dbReference>
<proteinExistence type="predicted"/>
<name>A0A016WG31_9BILA</name>
<accession>A0A016WG31</accession>
<evidence type="ECO:0000313" key="1">
    <source>
        <dbReference type="EMBL" id="EYC38262.1"/>
    </source>
</evidence>
<evidence type="ECO:0000313" key="2">
    <source>
        <dbReference type="Proteomes" id="UP000024635"/>
    </source>
</evidence>
<dbReference type="AlphaFoldDB" id="A0A016WG31"/>
<reference evidence="2" key="1">
    <citation type="journal article" date="2015" name="Nat. Genet.">
        <title>The genome and transcriptome of the zoonotic hookworm Ancylostoma ceylanicum identify infection-specific gene families.</title>
        <authorList>
            <person name="Schwarz E.M."/>
            <person name="Hu Y."/>
            <person name="Antoshechkin I."/>
            <person name="Miller M.M."/>
            <person name="Sternberg P.W."/>
            <person name="Aroian R.V."/>
        </authorList>
    </citation>
    <scope>NUCLEOTIDE SEQUENCE</scope>
    <source>
        <strain evidence="2">HY135</strain>
    </source>
</reference>
<comment type="caution">
    <text evidence="1">The sequence shown here is derived from an EMBL/GenBank/DDBJ whole genome shotgun (WGS) entry which is preliminary data.</text>
</comment>
<gene>
    <name evidence="1" type="primary">Acey_s0729.g1891</name>
    <name evidence="1" type="ORF">Y032_0729g1891</name>
</gene>
<protein>
    <submittedName>
        <fullName evidence="1">Uncharacterized protein</fullName>
    </submittedName>
</protein>
<organism evidence="1 2">
    <name type="scientific">Ancylostoma ceylanicum</name>
    <dbReference type="NCBI Taxonomy" id="53326"/>
    <lineage>
        <taxon>Eukaryota</taxon>
        <taxon>Metazoa</taxon>
        <taxon>Ecdysozoa</taxon>
        <taxon>Nematoda</taxon>
        <taxon>Chromadorea</taxon>
        <taxon>Rhabditida</taxon>
        <taxon>Rhabditina</taxon>
        <taxon>Rhabditomorpha</taxon>
        <taxon>Strongyloidea</taxon>
        <taxon>Ancylostomatidae</taxon>
        <taxon>Ancylostomatinae</taxon>
        <taxon>Ancylostoma</taxon>
    </lineage>
</organism>